<evidence type="ECO:0008006" key="2">
    <source>
        <dbReference type="Google" id="ProtNLM"/>
    </source>
</evidence>
<name>A0A450X187_9GAMM</name>
<protein>
    <recommendedName>
        <fullName evidence="2">Transposase</fullName>
    </recommendedName>
</protein>
<accession>A0A450X187</accession>
<proteinExistence type="predicted"/>
<organism evidence="1">
    <name type="scientific">Candidatus Kentrum sp. LFY</name>
    <dbReference type="NCBI Taxonomy" id="2126342"/>
    <lineage>
        <taxon>Bacteria</taxon>
        <taxon>Pseudomonadati</taxon>
        <taxon>Pseudomonadota</taxon>
        <taxon>Gammaproteobacteria</taxon>
        <taxon>Candidatus Kentrum</taxon>
    </lineage>
</organism>
<dbReference type="EMBL" id="CAADFN010000133">
    <property type="protein sequence ID" value="VFK23064.1"/>
    <property type="molecule type" value="Genomic_DNA"/>
</dbReference>
<sequence>MKSPVCRHFDVQSELTKLSSFWGPLYNPVRAKLVPQARDWQWSSVAAHLSGKDNKLVKVSPILERYGDFAALLGLSTEDVTAFKSLRQSETTGRPLGNEQWIEKLERLTGRALKPRKRGPKKSDHSDK</sequence>
<reference evidence="1" key="1">
    <citation type="submission" date="2019-02" db="EMBL/GenBank/DDBJ databases">
        <authorList>
            <person name="Gruber-Vodicka R. H."/>
            <person name="Seah K. B. B."/>
        </authorList>
    </citation>
    <scope>NUCLEOTIDE SEQUENCE</scope>
    <source>
        <strain evidence="1">BECK_BY7</strain>
    </source>
</reference>
<gene>
    <name evidence="1" type="ORF">BECKLFY1418C_GA0070996_113313</name>
</gene>
<evidence type="ECO:0000313" key="1">
    <source>
        <dbReference type="EMBL" id="VFK23064.1"/>
    </source>
</evidence>
<dbReference type="AlphaFoldDB" id="A0A450X187"/>